<reference evidence="2 3" key="1">
    <citation type="journal article" date="2015" name="Nature">
        <title>rRNA introns, odd ribosomes, and small enigmatic genomes across a large radiation of phyla.</title>
        <authorList>
            <person name="Brown C.T."/>
            <person name="Hug L.A."/>
            <person name="Thomas B.C."/>
            <person name="Sharon I."/>
            <person name="Castelle C.J."/>
            <person name="Singh A."/>
            <person name="Wilkins M.J."/>
            <person name="Williams K.H."/>
            <person name="Banfield J.F."/>
        </authorList>
    </citation>
    <scope>NUCLEOTIDE SEQUENCE [LARGE SCALE GENOMIC DNA]</scope>
</reference>
<dbReference type="STRING" id="1618392.UW41_C0002G0107"/>
<evidence type="ECO:0000256" key="1">
    <source>
        <dbReference type="ARBA" id="ARBA00022801"/>
    </source>
</evidence>
<keyword evidence="1" id="KW-0378">Hydrolase</keyword>
<proteinExistence type="predicted"/>
<dbReference type="AlphaFoldDB" id="A0A0G1HRQ2"/>
<dbReference type="Gene3D" id="2.40.260.10">
    <property type="entry name" value="Sortase"/>
    <property type="match status" value="1"/>
</dbReference>
<protein>
    <submittedName>
        <fullName evidence="2">Peptidase C60 sortase A and B</fullName>
    </submittedName>
</protein>
<evidence type="ECO:0000313" key="2">
    <source>
        <dbReference type="EMBL" id="KKT49831.1"/>
    </source>
</evidence>
<dbReference type="InterPro" id="IPR023365">
    <property type="entry name" value="Sortase_dom-sf"/>
</dbReference>
<dbReference type="CDD" id="cd05829">
    <property type="entry name" value="Sortase_F"/>
    <property type="match status" value="1"/>
</dbReference>
<dbReference type="SUPFAM" id="SSF63817">
    <property type="entry name" value="Sortase"/>
    <property type="match status" value="1"/>
</dbReference>
<dbReference type="InterPro" id="IPR042001">
    <property type="entry name" value="Sortase_F"/>
</dbReference>
<evidence type="ECO:0000313" key="3">
    <source>
        <dbReference type="Proteomes" id="UP000034172"/>
    </source>
</evidence>
<dbReference type="Proteomes" id="UP000034172">
    <property type="component" value="Unassembled WGS sequence"/>
</dbReference>
<accession>A0A0G1HRQ2</accession>
<dbReference type="Pfam" id="PF04203">
    <property type="entry name" value="Sortase"/>
    <property type="match status" value="1"/>
</dbReference>
<dbReference type="InterPro" id="IPR005754">
    <property type="entry name" value="Sortase"/>
</dbReference>
<dbReference type="EMBL" id="LCIE01000002">
    <property type="protein sequence ID" value="KKT49831.1"/>
    <property type="molecule type" value="Genomic_DNA"/>
</dbReference>
<sequence length="172" mass="18719">MVALVAFPLLTLVNFTQGIEEKTVSQRQDPELPVRLLIPAINVNARIQDVGVALNGEMEVPNNAIDVGWFKIGSRPGEVGSAVVAGHIDGESGEVGVFANLYKLKEGDLLYIEDDKGTSITFVVRKKLIFDPGYADEVFSRNDGAHLNLITCDGLWDGVKKSYSKRLVVFSA</sequence>
<gene>
    <name evidence="2" type="ORF">UW41_C0002G0107</name>
</gene>
<organism evidence="2 3">
    <name type="scientific">Candidatus Collierbacteria bacterium GW2011_GWC2_44_18</name>
    <dbReference type="NCBI Taxonomy" id="1618392"/>
    <lineage>
        <taxon>Bacteria</taxon>
        <taxon>Candidatus Collieribacteriota</taxon>
    </lineage>
</organism>
<dbReference type="GO" id="GO:0016787">
    <property type="term" value="F:hydrolase activity"/>
    <property type="evidence" value="ECO:0007669"/>
    <property type="project" value="UniProtKB-KW"/>
</dbReference>
<name>A0A0G1HRQ2_9BACT</name>
<comment type="caution">
    <text evidence="2">The sequence shown here is derived from an EMBL/GenBank/DDBJ whole genome shotgun (WGS) entry which is preliminary data.</text>
</comment>